<evidence type="ECO:0000256" key="3">
    <source>
        <dbReference type="ARBA" id="ARBA00022833"/>
    </source>
</evidence>
<dbReference type="InterPro" id="IPR018289">
    <property type="entry name" value="MULE_transposase_dom"/>
</dbReference>
<sequence length="689" mass="79323">MGHLRWVEKWAEVQGSWIISPVGSDNDDEERQIVYAQARCFINSFANADVDQQEAGPSRISKLPVKRRMINTEQLQQPSGDAGSTSTRRPEKKMKVKTAEELEKEKEKAAMRVKKYKDISVPAGPLKGHVLTPTKPKRGDPVRNVRELVVDDFDYSETSRDTDYYDSDDFGQLRAFSSSEEEENVFYVAADPPSMGVTDIYYNPNWDVAWFEVGMRFINRIQFREAVRKYSISKRCKLLTIKNEPRRQRYKCAGQFCGWELFASPDAKTDSFQVKTYHRQHRCIRTSDIPMLTQLHVAKYWRERVRDTPFIKVSDMMKTTYSELRVNASFDKCVRAKRMIIKELRGNFKDEYGLMVGYAYYLLSVNPGNSAKIAVDRSNPTKPKFKRFYMCLKVLKDGWKRGCRPYVCVDACFLKGVGKGVLMCAVGRDGNEQMYPVAWAIVGESTNSWEWFFEALRDDLEVGNGENFTIMSDQHKAISAAAQHVFPSANHRWCARHIYYNFAKIDRGDDCKIQCDSIDNNMGETFNSWILQARCKAPITMLNTIMDQCTVRLKEKHESVAKWNGDIAPRIRDKIEANLKLAFHCTQTCNGGTQCKVIDEVTTYTHVVDLKDRTCTCRGWQISRIPCPHLLCSCKSNGWNLEYFIDDYYKKEAYLAAYGTSLECIRGEEARKKYNTEALLPLDMKSLPG</sequence>
<evidence type="ECO:0000313" key="7">
    <source>
        <dbReference type="EMBL" id="GKV48622.1"/>
    </source>
</evidence>
<accession>A0AAV5MJ62</accession>
<dbReference type="InterPro" id="IPR006564">
    <property type="entry name" value="Znf_PMZ"/>
</dbReference>
<reference evidence="7 8" key="1">
    <citation type="journal article" date="2021" name="Commun. Biol.">
        <title>The genome of Shorea leprosula (Dipterocarpaceae) highlights the ecological relevance of drought in aseasonal tropical rainforests.</title>
        <authorList>
            <person name="Ng K.K.S."/>
            <person name="Kobayashi M.J."/>
            <person name="Fawcett J.A."/>
            <person name="Hatakeyama M."/>
            <person name="Paape T."/>
            <person name="Ng C.H."/>
            <person name="Ang C.C."/>
            <person name="Tnah L.H."/>
            <person name="Lee C.T."/>
            <person name="Nishiyama T."/>
            <person name="Sese J."/>
            <person name="O'Brien M.J."/>
            <person name="Copetti D."/>
            <person name="Mohd Noor M.I."/>
            <person name="Ong R.C."/>
            <person name="Putra M."/>
            <person name="Sireger I.Z."/>
            <person name="Indrioko S."/>
            <person name="Kosugi Y."/>
            <person name="Izuno A."/>
            <person name="Isagi Y."/>
            <person name="Lee S.L."/>
            <person name="Shimizu K.K."/>
        </authorList>
    </citation>
    <scope>NUCLEOTIDE SEQUENCE [LARGE SCALE GENOMIC DNA]</scope>
    <source>
        <strain evidence="7">214</strain>
    </source>
</reference>
<evidence type="ECO:0000256" key="5">
    <source>
        <dbReference type="SAM" id="MobiDB-lite"/>
    </source>
</evidence>
<feature type="region of interest" description="Disordered" evidence="5">
    <location>
        <begin position="71"/>
        <end position="104"/>
    </location>
</feature>
<dbReference type="PANTHER" id="PTHR31973">
    <property type="entry name" value="POLYPROTEIN, PUTATIVE-RELATED"/>
    <property type="match status" value="1"/>
</dbReference>
<dbReference type="InterPro" id="IPR007527">
    <property type="entry name" value="Znf_SWIM"/>
</dbReference>
<dbReference type="Pfam" id="PF03108">
    <property type="entry name" value="DBD_Tnp_Mut"/>
    <property type="match status" value="1"/>
</dbReference>
<keyword evidence="2 4" id="KW-0863">Zinc-finger</keyword>
<keyword evidence="1" id="KW-0479">Metal-binding</keyword>
<protein>
    <recommendedName>
        <fullName evidence="6">SWIM-type domain-containing protein</fullName>
    </recommendedName>
</protein>
<dbReference type="EMBL" id="BPVZ01000263">
    <property type="protein sequence ID" value="GKV48622.1"/>
    <property type="molecule type" value="Genomic_DNA"/>
</dbReference>
<keyword evidence="8" id="KW-1185">Reference proteome</keyword>
<dbReference type="InterPro" id="IPR004332">
    <property type="entry name" value="Transposase_MuDR"/>
</dbReference>
<organism evidence="7 8">
    <name type="scientific">Rubroshorea leprosula</name>
    <dbReference type="NCBI Taxonomy" id="152421"/>
    <lineage>
        <taxon>Eukaryota</taxon>
        <taxon>Viridiplantae</taxon>
        <taxon>Streptophyta</taxon>
        <taxon>Embryophyta</taxon>
        <taxon>Tracheophyta</taxon>
        <taxon>Spermatophyta</taxon>
        <taxon>Magnoliopsida</taxon>
        <taxon>eudicotyledons</taxon>
        <taxon>Gunneridae</taxon>
        <taxon>Pentapetalae</taxon>
        <taxon>rosids</taxon>
        <taxon>malvids</taxon>
        <taxon>Malvales</taxon>
        <taxon>Dipterocarpaceae</taxon>
        <taxon>Rubroshorea</taxon>
    </lineage>
</organism>
<dbReference type="Pfam" id="PF04434">
    <property type="entry name" value="SWIM"/>
    <property type="match status" value="1"/>
</dbReference>
<feature type="domain" description="SWIM-type" evidence="6">
    <location>
        <begin position="604"/>
        <end position="638"/>
    </location>
</feature>
<proteinExistence type="predicted"/>
<dbReference type="AlphaFoldDB" id="A0AAV5MJ62"/>
<evidence type="ECO:0000313" key="8">
    <source>
        <dbReference type="Proteomes" id="UP001054252"/>
    </source>
</evidence>
<name>A0AAV5MJ62_9ROSI</name>
<evidence type="ECO:0000256" key="2">
    <source>
        <dbReference type="ARBA" id="ARBA00022771"/>
    </source>
</evidence>
<dbReference type="PROSITE" id="PS50966">
    <property type="entry name" value="ZF_SWIM"/>
    <property type="match status" value="1"/>
</dbReference>
<evidence type="ECO:0000256" key="4">
    <source>
        <dbReference type="PROSITE-ProRule" id="PRU00325"/>
    </source>
</evidence>
<evidence type="ECO:0000256" key="1">
    <source>
        <dbReference type="ARBA" id="ARBA00022723"/>
    </source>
</evidence>
<dbReference type="Proteomes" id="UP001054252">
    <property type="component" value="Unassembled WGS sequence"/>
</dbReference>
<evidence type="ECO:0000259" key="6">
    <source>
        <dbReference type="PROSITE" id="PS50966"/>
    </source>
</evidence>
<gene>
    <name evidence="7" type="ORF">SLEP1_g55420</name>
</gene>
<dbReference type="SMART" id="SM00575">
    <property type="entry name" value="ZnF_PMZ"/>
    <property type="match status" value="1"/>
</dbReference>
<dbReference type="Pfam" id="PF10551">
    <property type="entry name" value="MULE"/>
    <property type="match status" value="1"/>
</dbReference>
<comment type="caution">
    <text evidence="7">The sequence shown here is derived from an EMBL/GenBank/DDBJ whole genome shotgun (WGS) entry which is preliminary data.</text>
</comment>
<feature type="compositionally biased region" description="Polar residues" evidence="5">
    <location>
        <begin position="71"/>
        <end position="87"/>
    </location>
</feature>
<dbReference type="GO" id="GO:0008270">
    <property type="term" value="F:zinc ion binding"/>
    <property type="evidence" value="ECO:0007669"/>
    <property type="project" value="UniProtKB-KW"/>
</dbReference>
<keyword evidence="3" id="KW-0862">Zinc</keyword>
<dbReference type="PANTHER" id="PTHR31973:SF189">
    <property type="entry name" value="TRANSPOSASE, MUDR, PLANT, MULE TRANSPOSASE DOMAIN PROTEIN-RELATED"/>
    <property type="match status" value="1"/>
</dbReference>